<evidence type="ECO:0000256" key="2">
    <source>
        <dbReference type="ARBA" id="ARBA00005988"/>
    </source>
</evidence>
<dbReference type="SMART" id="SM00631">
    <property type="entry name" value="Zn_pept"/>
    <property type="match status" value="1"/>
</dbReference>
<dbReference type="Proteomes" id="UP000770015">
    <property type="component" value="Unassembled WGS sequence"/>
</dbReference>
<feature type="signal peptide" evidence="9">
    <location>
        <begin position="1"/>
        <end position="18"/>
    </location>
</feature>
<accession>A0A9P8VM70</accession>
<comment type="caution">
    <text evidence="11">The sequence shown here is derived from an EMBL/GenBank/DDBJ whole genome shotgun (WGS) entry which is preliminary data.</text>
</comment>
<name>A0A9P8VM70_9PEZI</name>
<comment type="caution">
    <text evidence="7">Lacks conserved residue(s) required for the propagation of feature annotation.</text>
</comment>
<dbReference type="EMBL" id="JAGSXJ010000002">
    <property type="protein sequence ID" value="KAH6695557.1"/>
    <property type="molecule type" value="Genomic_DNA"/>
</dbReference>
<dbReference type="SUPFAM" id="SSF53187">
    <property type="entry name" value="Zn-dependent exopeptidases"/>
    <property type="match status" value="1"/>
</dbReference>
<protein>
    <submittedName>
        <fullName evidence="11">Carboxypeptidase A</fullName>
    </submittedName>
</protein>
<evidence type="ECO:0000256" key="4">
    <source>
        <dbReference type="ARBA" id="ARBA00022801"/>
    </source>
</evidence>
<dbReference type="PANTHER" id="PTHR11705">
    <property type="entry name" value="PROTEASE FAMILY M14 CARBOXYPEPTIDASE A,B"/>
    <property type="match status" value="1"/>
</dbReference>
<feature type="chain" id="PRO_5040292049" evidence="9">
    <location>
        <begin position="19"/>
        <end position="454"/>
    </location>
</feature>
<sequence length="454" mass="50188">MKASMILTLLGASSTALACLTELERRAMTPGLQARQLETGDPGDQNEGKIPIGQGDRFNNGNIAPRGVGSQSNAYYETFLSYAEVESAMRALAKEFKNVEVFDSPYKTYENRTIRGLKIAGKKSNPKKNKGYEVLLQGGVHPRERGTTDHLIYFIADLLWASREKKGLVYGGIKFTAKEVQAAIDLGLVVLPALNPDGAVFDQQTNTCWRKNRNPADADPAVFTSVGVDPNRNFESAWNTTKYIAEQAIYPGSIDPSWPTWYGSGPASEPETKSVGWTLDNFPDVGWYSDTHTNGRVVGFGRCTDSVQTTDKSMNWRNPAYDNVRGIVPDLISEDKYYKEYMDSADLKVVSYAATRMAAAMGESNEDDDTTYIGVELPIISFQQSTGCSIDSVYDRHILDKKKKKVHGIGLEFGVYRVTSTPCPFYPFVEEYNKDMRTVGAAYGVFLLVAAGVY</sequence>
<dbReference type="InterPro" id="IPR000834">
    <property type="entry name" value="Peptidase_M14"/>
</dbReference>
<evidence type="ECO:0000313" key="12">
    <source>
        <dbReference type="Proteomes" id="UP000770015"/>
    </source>
</evidence>
<keyword evidence="11" id="KW-0121">Carboxypeptidase</keyword>
<keyword evidence="4" id="KW-0378">Hydrolase</keyword>
<evidence type="ECO:0000256" key="9">
    <source>
        <dbReference type="SAM" id="SignalP"/>
    </source>
</evidence>
<evidence type="ECO:0000259" key="10">
    <source>
        <dbReference type="PROSITE" id="PS52035"/>
    </source>
</evidence>
<evidence type="ECO:0000256" key="5">
    <source>
        <dbReference type="ARBA" id="ARBA00022833"/>
    </source>
</evidence>
<keyword evidence="9" id="KW-0732">Signal</keyword>
<dbReference type="PROSITE" id="PS52035">
    <property type="entry name" value="PEPTIDASE_M14"/>
    <property type="match status" value="1"/>
</dbReference>
<reference evidence="11" key="1">
    <citation type="journal article" date="2021" name="Nat. Commun.">
        <title>Genetic determinants of endophytism in the Arabidopsis root mycobiome.</title>
        <authorList>
            <person name="Mesny F."/>
            <person name="Miyauchi S."/>
            <person name="Thiergart T."/>
            <person name="Pickel B."/>
            <person name="Atanasova L."/>
            <person name="Karlsson M."/>
            <person name="Huettel B."/>
            <person name="Barry K.W."/>
            <person name="Haridas S."/>
            <person name="Chen C."/>
            <person name="Bauer D."/>
            <person name="Andreopoulos W."/>
            <person name="Pangilinan J."/>
            <person name="LaButti K."/>
            <person name="Riley R."/>
            <person name="Lipzen A."/>
            <person name="Clum A."/>
            <person name="Drula E."/>
            <person name="Henrissat B."/>
            <person name="Kohler A."/>
            <person name="Grigoriev I.V."/>
            <person name="Martin F.M."/>
            <person name="Hacquard S."/>
        </authorList>
    </citation>
    <scope>NUCLEOTIDE SEQUENCE</scope>
    <source>
        <strain evidence="11">MPI-SDFR-AT-0117</strain>
    </source>
</reference>
<keyword evidence="3" id="KW-0645">Protease</keyword>
<evidence type="ECO:0000313" key="11">
    <source>
        <dbReference type="EMBL" id="KAH6695557.1"/>
    </source>
</evidence>
<gene>
    <name evidence="11" type="ORF">F5X68DRAFT_244259</name>
</gene>
<dbReference type="GO" id="GO:0004181">
    <property type="term" value="F:metallocarboxypeptidase activity"/>
    <property type="evidence" value="ECO:0007669"/>
    <property type="project" value="InterPro"/>
</dbReference>
<dbReference type="OrthoDB" id="3626597at2759"/>
<feature type="region of interest" description="Disordered" evidence="8">
    <location>
        <begin position="31"/>
        <end position="64"/>
    </location>
</feature>
<dbReference type="GO" id="GO:0008270">
    <property type="term" value="F:zinc ion binding"/>
    <property type="evidence" value="ECO:0007669"/>
    <property type="project" value="InterPro"/>
</dbReference>
<evidence type="ECO:0000256" key="1">
    <source>
        <dbReference type="ARBA" id="ARBA00001947"/>
    </source>
</evidence>
<keyword evidence="6" id="KW-0482">Metalloprotease</keyword>
<evidence type="ECO:0000256" key="8">
    <source>
        <dbReference type="SAM" id="MobiDB-lite"/>
    </source>
</evidence>
<dbReference type="Pfam" id="PF00246">
    <property type="entry name" value="Peptidase_M14"/>
    <property type="match status" value="1"/>
</dbReference>
<dbReference type="Gene3D" id="3.40.630.10">
    <property type="entry name" value="Zn peptidases"/>
    <property type="match status" value="1"/>
</dbReference>
<comment type="cofactor">
    <cofactor evidence="1">
        <name>Zn(2+)</name>
        <dbReference type="ChEBI" id="CHEBI:29105"/>
    </cofactor>
</comment>
<evidence type="ECO:0000256" key="7">
    <source>
        <dbReference type="PROSITE-ProRule" id="PRU01379"/>
    </source>
</evidence>
<dbReference type="GO" id="GO:0006508">
    <property type="term" value="P:proteolysis"/>
    <property type="evidence" value="ECO:0007669"/>
    <property type="project" value="UniProtKB-KW"/>
</dbReference>
<organism evidence="11 12">
    <name type="scientific">Plectosphaerella plurivora</name>
    <dbReference type="NCBI Taxonomy" id="936078"/>
    <lineage>
        <taxon>Eukaryota</taxon>
        <taxon>Fungi</taxon>
        <taxon>Dikarya</taxon>
        <taxon>Ascomycota</taxon>
        <taxon>Pezizomycotina</taxon>
        <taxon>Sordariomycetes</taxon>
        <taxon>Hypocreomycetidae</taxon>
        <taxon>Glomerellales</taxon>
        <taxon>Plectosphaerellaceae</taxon>
        <taxon>Plectosphaerella</taxon>
    </lineage>
</organism>
<feature type="domain" description="Peptidase M14" evidence="10">
    <location>
        <begin position="78"/>
        <end position="454"/>
    </location>
</feature>
<proteinExistence type="inferred from homology"/>
<keyword evidence="12" id="KW-1185">Reference proteome</keyword>
<dbReference type="AlphaFoldDB" id="A0A9P8VM70"/>
<evidence type="ECO:0000256" key="3">
    <source>
        <dbReference type="ARBA" id="ARBA00022670"/>
    </source>
</evidence>
<keyword evidence="5" id="KW-0862">Zinc</keyword>
<dbReference type="PANTHER" id="PTHR11705:SF143">
    <property type="entry name" value="SLL0236 PROTEIN"/>
    <property type="match status" value="1"/>
</dbReference>
<dbReference type="PROSITE" id="PS51257">
    <property type="entry name" value="PROKAR_LIPOPROTEIN"/>
    <property type="match status" value="1"/>
</dbReference>
<evidence type="ECO:0000256" key="6">
    <source>
        <dbReference type="ARBA" id="ARBA00023049"/>
    </source>
</evidence>
<comment type="similarity">
    <text evidence="2 7">Belongs to the peptidase M14 family.</text>
</comment>